<dbReference type="RefSeq" id="WP_120747149.1">
    <property type="nucleotide sequence ID" value="NZ_RBAH01000006.1"/>
</dbReference>
<evidence type="ECO:0000313" key="5">
    <source>
        <dbReference type="EMBL" id="RKN84943.1"/>
    </source>
</evidence>
<proteinExistence type="inferred from homology"/>
<keyword evidence="2" id="KW-0813">Transport</keyword>
<gene>
    <name evidence="5" type="ORF">D7M11_10470</name>
</gene>
<evidence type="ECO:0000256" key="3">
    <source>
        <dbReference type="ARBA" id="ARBA00022729"/>
    </source>
</evidence>
<sequence length="435" mass="48087">MSGKSIKWIAAAVGMAALTACSSGGKSPDKGAQEAAKPPEPYMMKVYAAGVQEAEFNSRYRSALESKFPYITFQFMANGKGASIQELVAAGEVPDLIRTDTPTLKAGYLDLKLGYDMRDVVKANKYDLKRFNPSFIQEIQDMAPDGQLYGLPVPPFFPVVLYYNKDLFNKFGVAYPKDGMSYDEVYELAKKLSTTDGGVTYRGFSSDLRNTIRDNQLSLPMLDPAKDGVGEMEKWKSIFNNLVRFYQIPNNTIADNSGLELGAFAKGNVAMQVASLSIYSNLPPEIDWDVVSVPMMAGAPQKMGQRAPAYWSISATSKHKEDAFKVIMEMLSDENQMKDSRNGFTTTLVNEEIRKNLGKDHAVFSKKHMDAIYFYDVAPPAPKRKPGLADVPGRTQEAAMFASFIEYAQGNSDVNTALRKAEETLQKALAEEKSK</sequence>
<dbReference type="InterPro" id="IPR006059">
    <property type="entry name" value="SBP"/>
</dbReference>
<feature type="signal peptide" evidence="4">
    <location>
        <begin position="1"/>
        <end position="22"/>
    </location>
</feature>
<reference evidence="5 6" key="1">
    <citation type="journal article" date="2007" name="Int. J. Syst. Evol. Microbiol.">
        <title>Paenibacillus ginsengarvi sp. nov., isolated from soil from ginseng cultivation.</title>
        <authorList>
            <person name="Yoon M.H."/>
            <person name="Ten L.N."/>
            <person name="Im W.T."/>
        </authorList>
    </citation>
    <scope>NUCLEOTIDE SEQUENCE [LARGE SCALE GENOMIC DNA]</scope>
    <source>
        <strain evidence="5 6">KCTC 13059</strain>
    </source>
</reference>
<keyword evidence="3 4" id="KW-0732">Signal</keyword>
<dbReference type="AlphaFoldDB" id="A0A3B0CHU0"/>
<keyword evidence="6" id="KW-1185">Reference proteome</keyword>
<dbReference type="Gene3D" id="3.40.190.10">
    <property type="entry name" value="Periplasmic binding protein-like II"/>
    <property type="match status" value="1"/>
</dbReference>
<evidence type="ECO:0000256" key="4">
    <source>
        <dbReference type="SAM" id="SignalP"/>
    </source>
</evidence>
<evidence type="ECO:0000313" key="6">
    <source>
        <dbReference type="Proteomes" id="UP000282311"/>
    </source>
</evidence>
<dbReference type="SUPFAM" id="SSF53850">
    <property type="entry name" value="Periplasmic binding protein-like II"/>
    <property type="match status" value="1"/>
</dbReference>
<dbReference type="InterPro" id="IPR050490">
    <property type="entry name" value="Bact_solute-bd_prot1"/>
</dbReference>
<organism evidence="5 6">
    <name type="scientific">Paenibacillus ginsengarvi</name>
    <dbReference type="NCBI Taxonomy" id="400777"/>
    <lineage>
        <taxon>Bacteria</taxon>
        <taxon>Bacillati</taxon>
        <taxon>Bacillota</taxon>
        <taxon>Bacilli</taxon>
        <taxon>Bacillales</taxon>
        <taxon>Paenibacillaceae</taxon>
        <taxon>Paenibacillus</taxon>
    </lineage>
</organism>
<comment type="caution">
    <text evidence="5">The sequence shown here is derived from an EMBL/GenBank/DDBJ whole genome shotgun (WGS) entry which is preliminary data.</text>
</comment>
<name>A0A3B0CHU0_9BACL</name>
<dbReference type="Pfam" id="PF01547">
    <property type="entry name" value="SBP_bac_1"/>
    <property type="match status" value="1"/>
</dbReference>
<dbReference type="PANTHER" id="PTHR43649">
    <property type="entry name" value="ARABINOSE-BINDING PROTEIN-RELATED"/>
    <property type="match status" value="1"/>
</dbReference>
<protein>
    <submittedName>
        <fullName evidence="5">Extracellular solute-binding protein</fullName>
    </submittedName>
</protein>
<comment type="similarity">
    <text evidence="1">Belongs to the bacterial solute-binding protein 1 family.</text>
</comment>
<dbReference type="PROSITE" id="PS51257">
    <property type="entry name" value="PROKAR_LIPOPROTEIN"/>
    <property type="match status" value="1"/>
</dbReference>
<dbReference type="PANTHER" id="PTHR43649:SF34">
    <property type="entry name" value="ABC TRANSPORTER PERIPLASMIC-BINDING PROTEIN YCJN-RELATED"/>
    <property type="match status" value="1"/>
</dbReference>
<evidence type="ECO:0000256" key="2">
    <source>
        <dbReference type="ARBA" id="ARBA00022448"/>
    </source>
</evidence>
<dbReference type="EMBL" id="RBAH01000006">
    <property type="protein sequence ID" value="RKN84943.1"/>
    <property type="molecule type" value="Genomic_DNA"/>
</dbReference>
<accession>A0A3B0CHU0</accession>
<dbReference type="OrthoDB" id="7918484at2"/>
<feature type="chain" id="PRO_5039259023" evidence="4">
    <location>
        <begin position="23"/>
        <end position="435"/>
    </location>
</feature>
<evidence type="ECO:0000256" key="1">
    <source>
        <dbReference type="ARBA" id="ARBA00008520"/>
    </source>
</evidence>
<dbReference type="Proteomes" id="UP000282311">
    <property type="component" value="Unassembled WGS sequence"/>
</dbReference>